<dbReference type="Pfam" id="PF00440">
    <property type="entry name" value="TetR_N"/>
    <property type="match status" value="1"/>
</dbReference>
<dbReference type="InterPro" id="IPR023772">
    <property type="entry name" value="DNA-bd_HTH_TetR-type_CS"/>
</dbReference>
<proteinExistence type="predicted"/>
<dbReference type="InterPro" id="IPR009057">
    <property type="entry name" value="Homeodomain-like_sf"/>
</dbReference>
<dbReference type="PROSITE" id="PS01081">
    <property type="entry name" value="HTH_TETR_1"/>
    <property type="match status" value="1"/>
</dbReference>
<evidence type="ECO:0000313" key="7">
    <source>
        <dbReference type="Proteomes" id="UP000295718"/>
    </source>
</evidence>
<dbReference type="SUPFAM" id="SSF48498">
    <property type="entry name" value="Tetracyclin repressor-like, C-terminal domain"/>
    <property type="match status" value="1"/>
</dbReference>
<dbReference type="SUPFAM" id="SSF46689">
    <property type="entry name" value="Homeodomain-like"/>
    <property type="match status" value="1"/>
</dbReference>
<keyword evidence="2 4" id="KW-0238">DNA-binding</keyword>
<dbReference type="Proteomes" id="UP000295718">
    <property type="component" value="Unassembled WGS sequence"/>
</dbReference>
<dbReference type="EMBL" id="SLUO01000022">
    <property type="protein sequence ID" value="TCL54094.1"/>
    <property type="molecule type" value="Genomic_DNA"/>
</dbReference>
<dbReference type="PANTHER" id="PTHR47506:SF1">
    <property type="entry name" value="HTH-TYPE TRANSCRIPTIONAL REGULATOR YJDC"/>
    <property type="match status" value="1"/>
</dbReference>
<dbReference type="RefSeq" id="WP_031391898.1">
    <property type="nucleotide sequence ID" value="NZ_JPNB01000002.1"/>
</dbReference>
<dbReference type="GO" id="GO:0003677">
    <property type="term" value="F:DNA binding"/>
    <property type="evidence" value="ECO:0007669"/>
    <property type="project" value="UniProtKB-UniRule"/>
</dbReference>
<name>A0A4R1QTB3_9FIRM</name>
<dbReference type="InterPro" id="IPR001647">
    <property type="entry name" value="HTH_TetR"/>
</dbReference>
<accession>A0A4R1QTB3</accession>
<comment type="caution">
    <text evidence="6">The sequence shown here is derived from an EMBL/GenBank/DDBJ whole genome shotgun (WGS) entry which is preliminary data.</text>
</comment>
<dbReference type="InterPro" id="IPR036271">
    <property type="entry name" value="Tet_transcr_reg_TetR-rel_C_sf"/>
</dbReference>
<dbReference type="PROSITE" id="PS50977">
    <property type="entry name" value="HTH_TETR_2"/>
    <property type="match status" value="1"/>
</dbReference>
<evidence type="ECO:0000256" key="4">
    <source>
        <dbReference type="PROSITE-ProRule" id="PRU00335"/>
    </source>
</evidence>
<evidence type="ECO:0000256" key="1">
    <source>
        <dbReference type="ARBA" id="ARBA00023015"/>
    </source>
</evidence>
<dbReference type="PANTHER" id="PTHR47506">
    <property type="entry name" value="TRANSCRIPTIONAL REGULATORY PROTEIN"/>
    <property type="match status" value="1"/>
</dbReference>
<keyword evidence="3" id="KW-0804">Transcription</keyword>
<keyword evidence="7" id="KW-1185">Reference proteome</keyword>
<evidence type="ECO:0000313" key="6">
    <source>
        <dbReference type="EMBL" id="TCL54094.1"/>
    </source>
</evidence>
<organism evidence="6 7">
    <name type="scientific">Kineothrix alysoides</name>
    <dbReference type="NCBI Taxonomy" id="1469948"/>
    <lineage>
        <taxon>Bacteria</taxon>
        <taxon>Bacillati</taxon>
        <taxon>Bacillota</taxon>
        <taxon>Clostridia</taxon>
        <taxon>Lachnospirales</taxon>
        <taxon>Lachnospiraceae</taxon>
        <taxon>Kineothrix</taxon>
    </lineage>
</organism>
<evidence type="ECO:0000256" key="2">
    <source>
        <dbReference type="ARBA" id="ARBA00023125"/>
    </source>
</evidence>
<dbReference type="AlphaFoldDB" id="A0A4R1QTB3"/>
<evidence type="ECO:0000259" key="5">
    <source>
        <dbReference type="PROSITE" id="PS50977"/>
    </source>
</evidence>
<feature type="DNA-binding region" description="H-T-H motif" evidence="4">
    <location>
        <begin position="28"/>
        <end position="47"/>
    </location>
</feature>
<keyword evidence="1" id="KW-0805">Transcription regulation</keyword>
<protein>
    <submittedName>
        <fullName evidence="6">TetR family transcriptional regulator</fullName>
    </submittedName>
</protein>
<gene>
    <name evidence="6" type="ORF">EDD76_12210</name>
</gene>
<dbReference type="Gene3D" id="1.10.357.10">
    <property type="entry name" value="Tetracycline Repressor, domain 2"/>
    <property type="match status" value="1"/>
</dbReference>
<feature type="domain" description="HTH tetR-type" evidence="5">
    <location>
        <begin position="5"/>
        <end position="65"/>
    </location>
</feature>
<sequence length="198" mass="22517">MRPQMYSDDKIFESISIVLAKQGYEALTLHNIAEQAKLSPAILSKRFGSKKGMLLAYYESLVTVTQKGFSDLSMRSLPLVEALTEIFTQWHDFIKKPQECANFMMLYLKLDIEPEFIEISEKRHRIIDAEVQAILEESIRRGEIQCQDIAEMGRILQAAVTGAAILWCRDDVNIDPRKFIATCIKMIVRDNGGGSLNE</sequence>
<evidence type="ECO:0000256" key="3">
    <source>
        <dbReference type="ARBA" id="ARBA00023163"/>
    </source>
</evidence>
<dbReference type="STRING" id="1469948.GCA_000732725_03263"/>
<reference evidence="6 7" key="1">
    <citation type="submission" date="2019-03" db="EMBL/GenBank/DDBJ databases">
        <title>Genomic Encyclopedia of Type Strains, Phase IV (KMG-IV): sequencing the most valuable type-strain genomes for metagenomic binning, comparative biology and taxonomic classification.</title>
        <authorList>
            <person name="Goeker M."/>
        </authorList>
    </citation>
    <scope>NUCLEOTIDE SEQUENCE [LARGE SCALE GENOMIC DNA]</scope>
    <source>
        <strain evidence="6 7">DSM 100556</strain>
    </source>
</reference>